<dbReference type="AlphaFoldDB" id="A0A8T2RA45"/>
<dbReference type="GO" id="GO:0046983">
    <property type="term" value="F:protein dimerization activity"/>
    <property type="evidence" value="ECO:0007669"/>
    <property type="project" value="InterPro"/>
</dbReference>
<feature type="compositionally biased region" description="Basic and acidic residues" evidence="5">
    <location>
        <begin position="401"/>
        <end position="422"/>
    </location>
</feature>
<feature type="region of interest" description="Disordered" evidence="5">
    <location>
        <begin position="178"/>
        <end position="209"/>
    </location>
</feature>
<dbReference type="GO" id="GO:0005634">
    <property type="term" value="C:nucleus"/>
    <property type="evidence" value="ECO:0007669"/>
    <property type="project" value="UniProtKB-SubCell"/>
</dbReference>
<evidence type="ECO:0000256" key="1">
    <source>
        <dbReference type="ARBA" id="ARBA00004123"/>
    </source>
</evidence>
<evidence type="ECO:0000256" key="5">
    <source>
        <dbReference type="SAM" id="MobiDB-lite"/>
    </source>
</evidence>
<feature type="compositionally biased region" description="Polar residues" evidence="5">
    <location>
        <begin position="324"/>
        <end position="341"/>
    </location>
</feature>
<gene>
    <name evidence="7" type="ORF">KP509_28G002800</name>
</gene>
<name>A0A8T2RA45_CERRI</name>
<dbReference type="EMBL" id="CM035433">
    <property type="protein sequence ID" value="KAH7292893.1"/>
    <property type="molecule type" value="Genomic_DNA"/>
</dbReference>
<evidence type="ECO:0000313" key="8">
    <source>
        <dbReference type="Proteomes" id="UP000825935"/>
    </source>
</evidence>
<dbReference type="PANTHER" id="PTHR12565">
    <property type="entry name" value="STEROL REGULATORY ELEMENT-BINDING PROTEIN"/>
    <property type="match status" value="1"/>
</dbReference>
<dbReference type="Proteomes" id="UP000825935">
    <property type="component" value="Chromosome 28"/>
</dbReference>
<dbReference type="PANTHER" id="PTHR12565:SF184">
    <property type="entry name" value="BHLH TRANSCRIPTION FACTOR"/>
    <property type="match status" value="1"/>
</dbReference>
<evidence type="ECO:0000256" key="3">
    <source>
        <dbReference type="ARBA" id="ARBA00023163"/>
    </source>
</evidence>
<evidence type="ECO:0000256" key="2">
    <source>
        <dbReference type="ARBA" id="ARBA00023015"/>
    </source>
</evidence>
<feature type="region of interest" description="Disordered" evidence="5">
    <location>
        <begin position="317"/>
        <end position="435"/>
    </location>
</feature>
<dbReference type="EMBL" id="CM035433">
    <property type="protein sequence ID" value="KAH7292890.1"/>
    <property type="molecule type" value="Genomic_DNA"/>
</dbReference>
<dbReference type="CDD" id="cd18919">
    <property type="entry name" value="bHLH_AtBPE_like"/>
    <property type="match status" value="1"/>
</dbReference>
<dbReference type="SUPFAM" id="SSF47459">
    <property type="entry name" value="HLH, helix-loop-helix DNA-binding domain"/>
    <property type="match status" value="1"/>
</dbReference>
<dbReference type="SMART" id="SM00353">
    <property type="entry name" value="HLH"/>
    <property type="match status" value="1"/>
</dbReference>
<dbReference type="OrthoDB" id="775589at2759"/>
<dbReference type="Gene3D" id="4.10.280.10">
    <property type="entry name" value="Helix-loop-helix DNA-binding domain"/>
    <property type="match status" value="1"/>
</dbReference>
<keyword evidence="2" id="KW-0805">Transcription regulation</keyword>
<sequence>MDGSPTGPAFPNTEFEAHHLQIPQGSWASSSATQADARFGFEDHEDARRLLPPFLPTTDSYGSMQLGGQLIESSIWDNKFSHISSVNTGIIGNSMGVAGAAPVAGHMQLQTGLPQVNLRTQLGITGQPMHIELDYGQTVLEHMHTGQSHISKDIPLRTTMMMPQSWVPLNMNSSVDRSDDTLPGEGMDPTASTCHPRLPANGTTLTDRSTGFPPFGNMGYSESHITVLEGKGLNQADVSLMQKAGQVGFVKSCNSMGLDSRNGQESMKFRSKETLPAVPIEQSIKGMEIRSPHPSALNMVLDREDGAQKQLCPSINESDESMGQEVSSSRVAVVQQGLSESSGRKRKAGSQKLSNGGAAAVKPKELDSDDGRPKCHSGNENTTDRTLRPQEQSNSGNSEDSTPKSTKETSKPAEVPKSDFIHVRARRGQATDSHSLAERVRREKISERMKFLQDLVPGCSKVTGKAVMLDEIINYVQSLQRQVEFLSMKLAAVNPRVEFSVDNLFARERPAHPRVAPQALVFGHQNANTYSLHPPQQSHVPLQPLDQCPSLQVQPFGSGPTLNHTMNTPTSMEIYGESASQASRVWEDELRSMVQMNFAECQTTLDLHGSTFQGQMKVEH</sequence>
<evidence type="ECO:0000313" key="7">
    <source>
        <dbReference type="EMBL" id="KAH7292890.1"/>
    </source>
</evidence>
<comment type="caution">
    <text evidence="7">The sequence shown here is derived from an EMBL/GenBank/DDBJ whole genome shotgun (WGS) entry which is preliminary data.</text>
</comment>
<keyword evidence="8" id="KW-1185">Reference proteome</keyword>
<dbReference type="InterPro" id="IPR036638">
    <property type="entry name" value="HLH_DNA-bd_sf"/>
</dbReference>
<reference evidence="7" key="1">
    <citation type="submission" date="2021-08" db="EMBL/GenBank/DDBJ databases">
        <title>WGS assembly of Ceratopteris richardii.</title>
        <authorList>
            <person name="Marchant D.B."/>
            <person name="Chen G."/>
            <person name="Jenkins J."/>
            <person name="Shu S."/>
            <person name="Leebens-Mack J."/>
            <person name="Grimwood J."/>
            <person name="Schmutz J."/>
            <person name="Soltis P."/>
            <person name="Soltis D."/>
            <person name="Chen Z.-H."/>
        </authorList>
    </citation>
    <scope>NUCLEOTIDE SEQUENCE</scope>
    <source>
        <strain evidence="7">Whitten #5841</strain>
        <tissue evidence="7">Leaf</tissue>
    </source>
</reference>
<accession>A0A8T2RA45</accession>
<evidence type="ECO:0000259" key="6">
    <source>
        <dbReference type="PROSITE" id="PS50888"/>
    </source>
</evidence>
<dbReference type="FunFam" id="4.10.280.10:FF:000002">
    <property type="entry name" value="Basic helix-loop-helix transcription factor"/>
    <property type="match status" value="1"/>
</dbReference>
<dbReference type="Pfam" id="PF00010">
    <property type="entry name" value="HLH"/>
    <property type="match status" value="1"/>
</dbReference>
<dbReference type="InterPro" id="IPR011598">
    <property type="entry name" value="bHLH_dom"/>
</dbReference>
<proteinExistence type="predicted"/>
<feature type="compositionally biased region" description="Basic and acidic residues" evidence="5">
    <location>
        <begin position="362"/>
        <end position="373"/>
    </location>
</feature>
<keyword evidence="4" id="KW-0539">Nucleus</keyword>
<dbReference type="PROSITE" id="PS50888">
    <property type="entry name" value="BHLH"/>
    <property type="match status" value="1"/>
</dbReference>
<evidence type="ECO:0000256" key="4">
    <source>
        <dbReference type="ARBA" id="ARBA00023242"/>
    </source>
</evidence>
<dbReference type="GO" id="GO:0003700">
    <property type="term" value="F:DNA-binding transcription factor activity"/>
    <property type="evidence" value="ECO:0007669"/>
    <property type="project" value="TreeGrafter"/>
</dbReference>
<organism evidence="7 8">
    <name type="scientific">Ceratopteris richardii</name>
    <name type="common">Triangle waterfern</name>
    <dbReference type="NCBI Taxonomy" id="49495"/>
    <lineage>
        <taxon>Eukaryota</taxon>
        <taxon>Viridiplantae</taxon>
        <taxon>Streptophyta</taxon>
        <taxon>Embryophyta</taxon>
        <taxon>Tracheophyta</taxon>
        <taxon>Polypodiopsida</taxon>
        <taxon>Polypodiidae</taxon>
        <taxon>Polypodiales</taxon>
        <taxon>Pteridineae</taxon>
        <taxon>Pteridaceae</taxon>
        <taxon>Parkerioideae</taxon>
        <taxon>Ceratopteris</taxon>
    </lineage>
</organism>
<dbReference type="InterPro" id="IPR024097">
    <property type="entry name" value="bHLH_ZIP_TF"/>
</dbReference>
<feature type="compositionally biased region" description="Polar residues" evidence="5">
    <location>
        <begin position="389"/>
        <end position="400"/>
    </location>
</feature>
<feature type="domain" description="BHLH" evidence="6">
    <location>
        <begin position="429"/>
        <end position="479"/>
    </location>
</feature>
<comment type="subcellular location">
    <subcellularLocation>
        <location evidence="1">Nucleus</location>
    </subcellularLocation>
</comment>
<keyword evidence="3" id="KW-0804">Transcription</keyword>
<protein>
    <recommendedName>
        <fullName evidence="6">BHLH domain-containing protein</fullName>
    </recommendedName>
</protein>
<dbReference type="EMBL" id="CM035433">
    <property type="protein sequence ID" value="KAH7292889.1"/>
    <property type="molecule type" value="Genomic_DNA"/>
</dbReference>